<accession>A0ABR6ENP6</accession>
<gene>
    <name evidence="1" type="ORF">GL263_25965</name>
</gene>
<organism evidence="1 2">
    <name type="scientific">Streptomyces durbertensis</name>
    <dbReference type="NCBI Taxonomy" id="2448886"/>
    <lineage>
        <taxon>Bacteria</taxon>
        <taxon>Bacillati</taxon>
        <taxon>Actinomycetota</taxon>
        <taxon>Actinomycetes</taxon>
        <taxon>Kitasatosporales</taxon>
        <taxon>Streptomycetaceae</taxon>
        <taxon>Streptomyces</taxon>
    </lineage>
</organism>
<name>A0ABR6ENP6_9ACTN</name>
<dbReference type="EMBL" id="WMLF01000692">
    <property type="protein sequence ID" value="MBB1246965.1"/>
    <property type="molecule type" value="Genomic_DNA"/>
</dbReference>
<evidence type="ECO:0000313" key="1">
    <source>
        <dbReference type="EMBL" id="MBB1246965.1"/>
    </source>
</evidence>
<evidence type="ECO:0000313" key="2">
    <source>
        <dbReference type="Proteomes" id="UP000766698"/>
    </source>
</evidence>
<reference evidence="2" key="1">
    <citation type="journal article" date="2020" name="Syst. Appl. Microbiol.">
        <title>Streptomyces alkaliterrae sp. nov., isolated from an alkaline soil, and emended descriptions of Streptomyces alkaliphilus, Streptomyces calidiresistens and Streptomyces durbertensis.</title>
        <authorList>
            <person name="Swiecimska M."/>
            <person name="Golinska P."/>
            <person name="Nouioui I."/>
            <person name="Wypij M."/>
            <person name="Rai M."/>
            <person name="Sangal V."/>
            <person name="Goodfellow M."/>
        </authorList>
    </citation>
    <scope>NUCLEOTIDE SEQUENCE [LARGE SCALE GENOMIC DNA]</scope>
    <source>
        <strain evidence="2">DSM 104538</strain>
    </source>
</reference>
<comment type="caution">
    <text evidence="1">The sequence shown here is derived from an EMBL/GenBank/DDBJ whole genome shotgun (WGS) entry which is preliminary data.</text>
</comment>
<proteinExistence type="predicted"/>
<dbReference type="Proteomes" id="UP000766698">
    <property type="component" value="Unassembled WGS sequence"/>
</dbReference>
<sequence>MEAWNFFEDLARGLGGEHPLPARTAVQDSAYEKLFGGGSGAWTPAEHDAASELLVAGVRLWVRCPVVERPRLGRTA</sequence>
<keyword evidence="2" id="KW-1185">Reference proteome</keyword>
<protein>
    <submittedName>
        <fullName evidence="1">Uncharacterized protein</fullName>
    </submittedName>
</protein>